<evidence type="ECO:0000256" key="1">
    <source>
        <dbReference type="SAM" id="Phobius"/>
    </source>
</evidence>
<name>A0A2V4DV58_9GAMM</name>
<dbReference type="PIRSF" id="PIRSF004525">
    <property type="entry name" value="Pilin_peptidase-dep_B_prd"/>
    <property type="match status" value="1"/>
</dbReference>
<dbReference type="InterPro" id="IPR012902">
    <property type="entry name" value="N_methyl_site"/>
</dbReference>
<evidence type="ECO:0000313" key="2">
    <source>
        <dbReference type="EMBL" id="PXZ04665.1"/>
    </source>
</evidence>
<dbReference type="InterPro" id="IPR016419">
    <property type="entry name" value="Prepilin_Pept-dep_B_prd"/>
</dbReference>
<accession>A0A2V4DV58</accession>
<gene>
    <name evidence="2" type="ORF">DKK79_09975</name>
</gene>
<sequence length="187" mass="21688">MLKQNGFSLFEMLLSISISSLIFIGTSTFYSKLQSVLLQQNLNIHLQKNIHQGVASIAKDLKRAGFIANQPEKMKKLAIEINTFANCYIFRYDSEIRNDWVYDRLNPTNSDIFVYRFYKNNLEYKVGAANCEGSNWEKIFDPNDIKITQFSVKQQSNHFEVTISAELKNNNKIKYQTVTIIKNENPL</sequence>
<organism evidence="2 3">
    <name type="scientific">Gilliamella apicola</name>
    <dbReference type="NCBI Taxonomy" id="1196095"/>
    <lineage>
        <taxon>Bacteria</taxon>
        <taxon>Pseudomonadati</taxon>
        <taxon>Pseudomonadota</taxon>
        <taxon>Gammaproteobacteria</taxon>
        <taxon>Orbales</taxon>
        <taxon>Orbaceae</taxon>
        <taxon>Gilliamella</taxon>
    </lineage>
</organism>
<feature type="transmembrane region" description="Helical" evidence="1">
    <location>
        <begin position="12"/>
        <end position="30"/>
    </location>
</feature>
<dbReference type="NCBIfam" id="TIGR02532">
    <property type="entry name" value="IV_pilin_GFxxxE"/>
    <property type="match status" value="1"/>
</dbReference>
<dbReference type="Pfam" id="PF07963">
    <property type="entry name" value="N_methyl"/>
    <property type="match status" value="1"/>
</dbReference>
<dbReference type="RefSeq" id="WP_110423934.1">
    <property type="nucleotide sequence ID" value="NZ_QGLP01000005.1"/>
</dbReference>
<reference evidence="2 3" key="1">
    <citation type="submission" date="2018-05" db="EMBL/GenBank/DDBJ databases">
        <title>Reference genomes for bee gut microbiota database.</title>
        <authorList>
            <person name="Ellegaard K.M."/>
        </authorList>
    </citation>
    <scope>NUCLEOTIDE SEQUENCE [LARGE SCALE GENOMIC DNA]</scope>
    <source>
        <strain evidence="2 3">ESL0177</strain>
    </source>
</reference>
<dbReference type="AlphaFoldDB" id="A0A2V4DV58"/>
<comment type="caution">
    <text evidence="2">The sequence shown here is derived from an EMBL/GenBank/DDBJ whole genome shotgun (WGS) entry which is preliminary data.</text>
</comment>
<proteinExistence type="predicted"/>
<dbReference type="NCBIfam" id="NF007848">
    <property type="entry name" value="PRK10557.1"/>
    <property type="match status" value="1"/>
</dbReference>
<dbReference type="EMBL" id="QGLP01000005">
    <property type="protein sequence ID" value="PXZ04665.1"/>
    <property type="molecule type" value="Genomic_DNA"/>
</dbReference>
<keyword evidence="1" id="KW-0472">Membrane</keyword>
<evidence type="ECO:0000313" key="3">
    <source>
        <dbReference type="Proteomes" id="UP000247483"/>
    </source>
</evidence>
<protein>
    <submittedName>
        <fullName evidence="2">Prepilin peptidase-dependent protein</fullName>
    </submittedName>
</protein>
<keyword evidence="1" id="KW-1133">Transmembrane helix</keyword>
<dbReference type="Proteomes" id="UP000247483">
    <property type="component" value="Unassembled WGS sequence"/>
</dbReference>
<keyword evidence="1" id="KW-0812">Transmembrane</keyword>